<dbReference type="Pfam" id="PF14334">
    <property type="entry name" value="DUF4390"/>
    <property type="match status" value="1"/>
</dbReference>
<dbReference type="Proteomes" id="UP000179037">
    <property type="component" value="Unassembled WGS sequence"/>
</dbReference>
<name>A0A1F6U145_9PROT</name>
<dbReference type="STRING" id="1817768.A3A87_00155"/>
<reference evidence="1 2" key="1">
    <citation type="journal article" date="2016" name="Nat. Commun.">
        <title>Thousands of microbial genomes shed light on interconnected biogeochemical processes in an aquifer system.</title>
        <authorList>
            <person name="Anantharaman K."/>
            <person name="Brown C.T."/>
            <person name="Hug L.A."/>
            <person name="Sharon I."/>
            <person name="Castelle C.J."/>
            <person name="Probst A.J."/>
            <person name="Thomas B.C."/>
            <person name="Singh A."/>
            <person name="Wilkins M.J."/>
            <person name="Karaoz U."/>
            <person name="Brodie E.L."/>
            <person name="Williams K.H."/>
            <person name="Hubbard S.S."/>
            <person name="Banfield J.F."/>
        </authorList>
    </citation>
    <scope>NUCLEOTIDE SEQUENCE [LARGE SCALE GENOMIC DNA]</scope>
</reference>
<dbReference type="InterPro" id="IPR025500">
    <property type="entry name" value="DUF4390"/>
</dbReference>
<protein>
    <recommendedName>
        <fullName evidence="3">DUF4390 domain-containing protein</fullName>
    </recommendedName>
</protein>
<gene>
    <name evidence="1" type="ORF">A3A87_00155</name>
</gene>
<sequence length="175" mass="19476">MLALACFGDASADFKVTDVQPKFVEQSLVLTGNLELGLNAKVEEALSKGIPLEVNIDVHLLRERRFLWDRKIASWTLHRRIQYHALSGQYLVSTAEPESETGESLLTLQEALKQLGSLNGVTLTLEEPVTPDAVHSVDVRVSLDIEALPTPLRPLAYTSFTWHLNSGWSTWKVTP</sequence>
<evidence type="ECO:0008006" key="3">
    <source>
        <dbReference type="Google" id="ProtNLM"/>
    </source>
</evidence>
<dbReference type="AlphaFoldDB" id="A0A1F6U145"/>
<comment type="caution">
    <text evidence="1">The sequence shown here is derived from an EMBL/GenBank/DDBJ whole genome shotgun (WGS) entry which is preliminary data.</text>
</comment>
<proteinExistence type="predicted"/>
<evidence type="ECO:0000313" key="1">
    <source>
        <dbReference type="EMBL" id="OGI51083.1"/>
    </source>
</evidence>
<organism evidence="1 2">
    <name type="scientific">Candidatus Muproteobacteria bacterium RIFCSPLOWO2_01_FULL_60_18</name>
    <dbReference type="NCBI Taxonomy" id="1817768"/>
    <lineage>
        <taxon>Bacteria</taxon>
        <taxon>Pseudomonadati</taxon>
        <taxon>Pseudomonadota</taxon>
        <taxon>Candidatus Muproteobacteria</taxon>
    </lineage>
</organism>
<accession>A0A1F6U145</accession>
<dbReference type="EMBL" id="MFTC01000052">
    <property type="protein sequence ID" value="OGI51083.1"/>
    <property type="molecule type" value="Genomic_DNA"/>
</dbReference>
<evidence type="ECO:0000313" key="2">
    <source>
        <dbReference type="Proteomes" id="UP000179037"/>
    </source>
</evidence>